<name>A0A345PE52_9BACI</name>
<keyword evidence="7" id="KW-1185">Reference proteome</keyword>
<protein>
    <recommendedName>
        <fullName evidence="8">Dihydrodipicolinate synthase family protein</fullName>
    </recommendedName>
</protein>
<dbReference type="OrthoDB" id="9771791at2"/>
<dbReference type="KEGG" id="ocn:CUC15_04735"/>
<feature type="binding site" evidence="5">
    <location>
        <position position="210"/>
    </location>
    <ligand>
        <name>pyruvate</name>
        <dbReference type="ChEBI" id="CHEBI:15361"/>
    </ligand>
</feature>
<gene>
    <name evidence="6" type="ORF">CUC15_04735</name>
</gene>
<dbReference type="CDD" id="cd00408">
    <property type="entry name" value="DHDPS-like"/>
    <property type="match status" value="1"/>
</dbReference>
<evidence type="ECO:0000313" key="6">
    <source>
        <dbReference type="EMBL" id="AXI08282.1"/>
    </source>
</evidence>
<dbReference type="EMBL" id="CP024848">
    <property type="protein sequence ID" value="AXI08282.1"/>
    <property type="molecule type" value="Genomic_DNA"/>
</dbReference>
<evidence type="ECO:0000256" key="2">
    <source>
        <dbReference type="ARBA" id="ARBA00023239"/>
    </source>
</evidence>
<sequence length="311" mass="34947">MSEGKLMRGVVIPLPTVFLSDGEVDIVTMKQLIKFYLDANVDGFFVCGSFGMGPAMRTDQRKQVVELVAEQVDGRIPFVTHCGTVDTFTSIELAKHAEQAGSTAVCLVPPFYYNDHTDYEILEHYRQVADAIHIPMFIYDHEKYTGIHMRVERVLWLKKEIPTIRGIKLNVMDTGRALGYLRHLPQDMAIFTGGIANLLVGKPVGFDGVINPATAHVPELSVNLWNALENGDYESAVRYHHQANAISETLRQLWGKKGRSAHKEALQLRGFDIKLFPRYPSQDLDSGDLETLRSVHKEVGLDWALKKKEGV</sequence>
<dbReference type="GO" id="GO:0008840">
    <property type="term" value="F:4-hydroxy-tetrahydrodipicolinate synthase activity"/>
    <property type="evidence" value="ECO:0007669"/>
    <property type="project" value="TreeGrafter"/>
</dbReference>
<dbReference type="AlphaFoldDB" id="A0A345PE52"/>
<evidence type="ECO:0000256" key="1">
    <source>
        <dbReference type="ARBA" id="ARBA00007592"/>
    </source>
</evidence>
<dbReference type="PIRSF" id="PIRSF001365">
    <property type="entry name" value="DHDPS"/>
    <property type="match status" value="1"/>
</dbReference>
<dbReference type="Proteomes" id="UP000253908">
    <property type="component" value="Chromosome"/>
</dbReference>
<dbReference type="SMART" id="SM01130">
    <property type="entry name" value="DHDPS"/>
    <property type="match status" value="1"/>
</dbReference>
<dbReference type="RefSeq" id="WP_114915575.1">
    <property type="nucleotide sequence ID" value="NZ_CP024848.1"/>
</dbReference>
<comment type="similarity">
    <text evidence="1 3">Belongs to the DapA family.</text>
</comment>
<feature type="active site" description="Proton donor/acceptor" evidence="4">
    <location>
        <position position="139"/>
    </location>
</feature>
<evidence type="ECO:0000256" key="4">
    <source>
        <dbReference type="PIRSR" id="PIRSR001365-1"/>
    </source>
</evidence>
<dbReference type="PRINTS" id="PR00146">
    <property type="entry name" value="DHPICSNTHASE"/>
</dbReference>
<keyword evidence="2 3" id="KW-0456">Lyase</keyword>
<feature type="active site" description="Schiff-base intermediate with substrate" evidence="4">
    <location>
        <position position="168"/>
    </location>
</feature>
<dbReference type="PANTHER" id="PTHR12128:SF66">
    <property type="entry name" value="4-HYDROXY-2-OXOGLUTARATE ALDOLASE, MITOCHONDRIAL"/>
    <property type="match status" value="1"/>
</dbReference>
<dbReference type="Gene3D" id="3.20.20.70">
    <property type="entry name" value="Aldolase class I"/>
    <property type="match status" value="1"/>
</dbReference>
<organism evidence="6 7">
    <name type="scientific">Oceanobacillus zhaokaii</name>
    <dbReference type="NCBI Taxonomy" id="2052660"/>
    <lineage>
        <taxon>Bacteria</taxon>
        <taxon>Bacillati</taxon>
        <taxon>Bacillota</taxon>
        <taxon>Bacilli</taxon>
        <taxon>Bacillales</taxon>
        <taxon>Bacillaceae</taxon>
        <taxon>Oceanobacillus</taxon>
    </lineage>
</organism>
<dbReference type="Pfam" id="PF00701">
    <property type="entry name" value="DHDPS"/>
    <property type="match status" value="1"/>
</dbReference>
<dbReference type="PANTHER" id="PTHR12128">
    <property type="entry name" value="DIHYDRODIPICOLINATE SYNTHASE"/>
    <property type="match status" value="1"/>
</dbReference>
<evidence type="ECO:0000313" key="7">
    <source>
        <dbReference type="Proteomes" id="UP000253908"/>
    </source>
</evidence>
<evidence type="ECO:0000256" key="3">
    <source>
        <dbReference type="PIRNR" id="PIRNR001365"/>
    </source>
</evidence>
<proteinExistence type="inferred from homology"/>
<dbReference type="SUPFAM" id="SSF51569">
    <property type="entry name" value="Aldolase"/>
    <property type="match status" value="1"/>
</dbReference>
<dbReference type="InterPro" id="IPR013785">
    <property type="entry name" value="Aldolase_TIM"/>
</dbReference>
<dbReference type="InterPro" id="IPR002220">
    <property type="entry name" value="DapA-like"/>
</dbReference>
<reference evidence="7" key="1">
    <citation type="submission" date="2017-11" db="EMBL/GenBank/DDBJ databases">
        <authorList>
            <person name="Zhu W."/>
        </authorList>
    </citation>
    <scope>NUCLEOTIDE SEQUENCE [LARGE SCALE GENOMIC DNA]</scope>
    <source>
        <strain evidence="7">160</strain>
    </source>
</reference>
<accession>A0A345PE52</accession>
<evidence type="ECO:0008006" key="8">
    <source>
        <dbReference type="Google" id="ProtNLM"/>
    </source>
</evidence>
<evidence type="ECO:0000256" key="5">
    <source>
        <dbReference type="PIRSR" id="PIRSR001365-2"/>
    </source>
</evidence>